<dbReference type="EMBL" id="RSAA01000001">
    <property type="protein sequence ID" value="RRO20649.1"/>
    <property type="molecule type" value="Genomic_DNA"/>
</dbReference>
<dbReference type="InterPro" id="IPR040701">
    <property type="entry name" value="Bact_RF_family2"/>
</dbReference>
<reference evidence="1 2" key="1">
    <citation type="submission" date="2018-11" db="EMBL/GenBank/DDBJ databases">
        <title>Saccharopolyspora rhizosphaerae sp. nov., an actinomycete isolated from rhizosphere soil in Thailand.</title>
        <authorList>
            <person name="Intra B."/>
            <person name="Euanorasetr J."/>
            <person name="Take A."/>
            <person name="Inahashi Y."/>
            <person name="Mori M."/>
            <person name="Panbangred W."/>
            <person name="Matsumoto A."/>
        </authorList>
    </citation>
    <scope>NUCLEOTIDE SEQUENCE [LARGE SCALE GENOMIC DNA]</scope>
    <source>
        <strain evidence="1 2">H219</strain>
    </source>
</reference>
<evidence type="ECO:0000313" key="1">
    <source>
        <dbReference type="EMBL" id="RRO20649.1"/>
    </source>
</evidence>
<keyword evidence="2" id="KW-1185">Reference proteome</keyword>
<proteinExistence type="predicted"/>
<evidence type="ECO:0000313" key="2">
    <source>
        <dbReference type="Proteomes" id="UP000274515"/>
    </source>
</evidence>
<dbReference type="InterPro" id="IPR029064">
    <property type="entry name" value="Ribosomal_eL30-like_sf"/>
</dbReference>
<dbReference type="Gene3D" id="3.30.1330.30">
    <property type="match status" value="1"/>
</dbReference>
<comment type="caution">
    <text evidence="1">The sequence shown here is derived from an EMBL/GenBank/DDBJ whole genome shotgun (WGS) entry which is preliminary data.</text>
</comment>
<dbReference type="Proteomes" id="UP000274515">
    <property type="component" value="Unassembled WGS sequence"/>
</dbReference>
<gene>
    <name evidence="1" type="ORF">EIL87_01920</name>
</gene>
<dbReference type="AlphaFoldDB" id="A0A426K5G1"/>
<dbReference type="OrthoDB" id="5179393at2"/>
<evidence type="ECO:0008006" key="3">
    <source>
        <dbReference type="Google" id="ProtNLM"/>
    </source>
</evidence>
<name>A0A426K5G1_9PSEU</name>
<dbReference type="Pfam" id="PF18844">
    <property type="entry name" value="baeRF_family2"/>
    <property type="match status" value="1"/>
</dbReference>
<organism evidence="1 2">
    <name type="scientific">Saccharopolyspora rhizosphaerae</name>
    <dbReference type="NCBI Taxonomy" id="2492662"/>
    <lineage>
        <taxon>Bacteria</taxon>
        <taxon>Bacillati</taxon>
        <taxon>Actinomycetota</taxon>
        <taxon>Actinomycetes</taxon>
        <taxon>Pseudonocardiales</taxon>
        <taxon>Pseudonocardiaceae</taxon>
        <taxon>Saccharopolyspora</taxon>
    </lineage>
</organism>
<sequence length="365" mass="39813">MEMGPLQHVYQRPGPFVTAYLDTSGDAEDAAKAIELRWRAVREGLQEQGADDADLTAIEEHVREHRAQTGQRGQVLVAEGGEVVLQDELPAPPTDLPAEEQAYVGPLPHLMPYLRRCMTKVPFLIADVEHTGADLTLVRGPGETDEIRVDGEQHPVHKTRSGDEENHQRFHMAVEERWKRNAEATAGEITERARKIGAQAVVLTGEDQQRSLVHALLGDAQDLVVEPQSRQVSREELRQEITRAVHAAQISEVVEEFRREAGRGGRAVEGWQDTVEALRRGQVRTLLWTTDDDHAGDLHIGAGPMELAADERSIKETGGEIIGDVPASAAVVRALAGADAGLVITDPDAVDLTGGIGAVLRYRAA</sequence>
<protein>
    <recommendedName>
        <fullName evidence="3">Peptide chain release factor 1</fullName>
    </recommendedName>
</protein>
<accession>A0A426K5G1</accession>